<organism evidence="8 9">
    <name type="scientific">Lupinus albus</name>
    <name type="common">White lupine</name>
    <name type="synonym">Lupinus termis</name>
    <dbReference type="NCBI Taxonomy" id="3870"/>
    <lineage>
        <taxon>Eukaryota</taxon>
        <taxon>Viridiplantae</taxon>
        <taxon>Streptophyta</taxon>
        <taxon>Embryophyta</taxon>
        <taxon>Tracheophyta</taxon>
        <taxon>Spermatophyta</taxon>
        <taxon>Magnoliopsida</taxon>
        <taxon>eudicotyledons</taxon>
        <taxon>Gunneridae</taxon>
        <taxon>Pentapetalae</taxon>
        <taxon>rosids</taxon>
        <taxon>fabids</taxon>
        <taxon>Fabales</taxon>
        <taxon>Fabaceae</taxon>
        <taxon>Papilionoideae</taxon>
        <taxon>50 kb inversion clade</taxon>
        <taxon>genistoids sensu lato</taxon>
        <taxon>core genistoids</taxon>
        <taxon>Genisteae</taxon>
        <taxon>Lupinus</taxon>
    </lineage>
</organism>
<dbReference type="NCBIfam" id="TIGR00797">
    <property type="entry name" value="matE"/>
    <property type="match status" value="1"/>
</dbReference>
<keyword evidence="5 6" id="KW-0472">Membrane</keyword>
<proteinExistence type="inferred from homology"/>
<dbReference type="Pfam" id="PF01554">
    <property type="entry name" value="MatE"/>
    <property type="match status" value="2"/>
</dbReference>
<accession>A0A6A4PFV5</accession>
<evidence type="ECO:0000256" key="7">
    <source>
        <dbReference type="SAM" id="MobiDB-lite"/>
    </source>
</evidence>
<dbReference type="Proteomes" id="UP000447434">
    <property type="component" value="Chromosome 14"/>
</dbReference>
<evidence type="ECO:0000256" key="4">
    <source>
        <dbReference type="ARBA" id="ARBA00022989"/>
    </source>
</evidence>
<feature type="transmembrane region" description="Helical" evidence="6">
    <location>
        <begin position="448"/>
        <end position="469"/>
    </location>
</feature>
<feature type="transmembrane region" description="Helical" evidence="6">
    <location>
        <begin position="420"/>
        <end position="442"/>
    </location>
</feature>
<dbReference type="OrthoDB" id="2126698at2759"/>
<sequence>MCESKTSTTTYPSTTTTTMMGTKTHDLEKQRQRQTKLVTVSSIIKETKSLLSLGFPIAVTALILYTRSIVSMLFLGHLGELELAAGSIAIAFANITGYSVLSGLSLGMEPLCSQAFGANHPKLLSLTLQRCIIFLLTCSLPITLLFINMSKILLLLHQPHQITTLAQTYLYFLLPDLVTNSFLHPIRIYLRAQNVTHPVTLSSLAGTLLHLPFNFFLIKHGVAGIAAASAASNFSILVLVVTYLWITGVHSDTWQNPSRECFCGWKPLIKLSAPSCVSVCLEWWWYEIMIVMCGILVDPTATVAAMGVLIQTTSLIYVFPSSLGFAVSTRVGNELGANRPSRARLSAVVAVFLAGAMGFMAVVFAMTMRNRWGRMFTGDKNILQLTAAALPILGLCELGNCPQTVGCGVVRGTARPNVAANVNVAAFYLVGMPVAVGLGFWMEVGFRGLWMGLLMAQVCCAGLMLYVVGTTDWEYQASRAQLLTSFDDAVNGSDGQKQPLISVVVVDEQTCS</sequence>
<gene>
    <name evidence="8" type="ORF">Lalb_Chr14g0371921</name>
</gene>
<dbReference type="CDD" id="cd13132">
    <property type="entry name" value="MATE_eukaryotic"/>
    <property type="match status" value="1"/>
</dbReference>
<dbReference type="GO" id="GO:0015297">
    <property type="term" value="F:antiporter activity"/>
    <property type="evidence" value="ECO:0007669"/>
    <property type="project" value="InterPro"/>
</dbReference>
<comment type="caution">
    <text evidence="8">The sequence shown here is derived from an EMBL/GenBank/DDBJ whole genome shotgun (WGS) entry which is preliminary data.</text>
</comment>
<dbReference type="GO" id="GO:0016020">
    <property type="term" value="C:membrane"/>
    <property type="evidence" value="ECO:0007669"/>
    <property type="project" value="UniProtKB-SubCell"/>
</dbReference>
<comment type="similarity">
    <text evidence="2 6">Belongs to the multi antimicrobial extrusion (MATE) (TC 2.A.66.1) family.</text>
</comment>
<feature type="transmembrane region" description="Helical" evidence="6">
    <location>
        <begin position="83"/>
        <end position="101"/>
    </location>
</feature>
<keyword evidence="4 6" id="KW-1133">Transmembrane helix</keyword>
<evidence type="ECO:0000256" key="5">
    <source>
        <dbReference type="ARBA" id="ARBA00023136"/>
    </source>
</evidence>
<dbReference type="GO" id="GO:1990961">
    <property type="term" value="P:xenobiotic detoxification by transmembrane export across the plasma membrane"/>
    <property type="evidence" value="ECO:0007669"/>
    <property type="project" value="InterPro"/>
</dbReference>
<comment type="subcellular location">
    <subcellularLocation>
        <location evidence="1">Membrane</location>
        <topology evidence="1">Multi-pass membrane protein</topology>
    </subcellularLocation>
</comment>
<feature type="region of interest" description="Disordered" evidence="7">
    <location>
        <begin position="1"/>
        <end position="20"/>
    </location>
</feature>
<dbReference type="AlphaFoldDB" id="A0A6A4PFV5"/>
<evidence type="ECO:0000256" key="2">
    <source>
        <dbReference type="ARBA" id="ARBA00010199"/>
    </source>
</evidence>
<dbReference type="PANTHER" id="PTHR11206">
    <property type="entry name" value="MULTIDRUG RESISTANCE PROTEIN"/>
    <property type="match status" value="1"/>
</dbReference>
<dbReference type="InterPro" id="IPR045069">
    <property type="entry name" value="MATE_euk"/>
</dbReference>
<evidence type="ECO:0000256" key="3">
    <source>
        <dbReference type="ARBA" id="ARBA00022692"/>
    </source>
</evidence>
<feature type="transmembrane region" description="Helical" evidence="6">
    <location>
        <begin position="132"/>
        <end position="156"/>
    </location>
</feature>
<keyword evidence="3 6" id="KW-0812">Transmembrane</keyword>
<feature type="transmembrane region" description="Helical" evidence="6">
    <location>
        <begin position="55"/>
        <end position="76"/>
    </location>
</feature>
<evidence type="ECO:0000313" key="8">
    <source>
        <dbReference type="EMBL" id="KAE9600346.1"/>
    </source>
</evidence>
<comment type="caution">
    <text evidence="6">Lacks conserved residue(s) required for the propagation of feature annotation.</text>
</comment>
<feature type="transmembrane region" description="Helical" evidence="6">
    <location>
        <begin position="283"/>
        <end position="301"/>
    </location>
</feature>
<feature type="transmembrane region" description="Helical" evidence="6">
    <location>
        <begin position="347"/>
        <end position="366"/>
    </location>
</feature>
<keyword evidence="9" id="KW-1185">Reference proteome</keyword>
<dbReference type="GO" id="GO:0042910">
    <property type="term" value="F:xenobiotic transmembrane transporter activity"/>
    <property type="evidence" value="ECO:0007669"/>
    <property type="project" value="InterPro"/>
</dbReference>
<name>A0A6A4PFV5_LUPAL</name>
<feature type="transmembrane region" description="Helical" evidence="6">
    <location>
        <begin position="198"/>
        <end position="218"/>
    </location>
</feature>
<evidence type="ECO:0000256" key="1">
    <source>
        <dbReference type="ARBA" id="ARBA00004141"/>
    </source>
</evidence>
<evidence type="ECO:0000313" key="9">
    <source>
        <dbReference type="Proteomes" id="UP000447434"/>
    </source>
</evidence>
<reference evidence="9" key="1">
    <citation type="journal article" date="2020" name="Nat. Commun.">
        <title>Genome sequence of the cluster root forming white lupin.</title>
        <authorList>
            <person name="Hufnagel B."/>
            <person name="Marques A."/>
            <person name="Soriano A."/>
            <person name="Marques L."/>
            <person name="Divol F."/>
            <person name="Doumas P."/>
            <person name="Sallet E."/>
            <person name="Mancinotti D."/>
            <person name="Carrere S."/>
            <person name="Marande W."/>
            <person name="Arribat S."/>
            <person name="Keller J."/>
            <person name="Huneau C."/>
            <person name="Blein T."/>
            <person name="Aime D."/>
            <person name="Laguerre M."/>
            <person name="Taylor J."/>
            <person name="Schubert V."/>
            <person name="Nelson M."/>
            <person name="Geu-Flores F."/>
            <person name="Crespi M."/>
            <person name="Gallardo-Guerrero K."/>
            <person name="Delaux P.-M."/>
            <person name="Salse J."/>
            <person name="Berges H."/>
            <person name="Guyot R."/>
            <person name="Gouzy J."/>
            <person name="Peret B."/>
        </authorList>
    </citation>
    <scope>NUCLEOTIDE SEQUENCE [LARGE SCALE GENOMIC DNA]</scope>
    <source>
        <strain evidence="9">cv. Amiga</strain>
    </source>
</reference>
<feature type="transmembrane region" description="Helical" evidence="6">
    <location>
        <begin position="225"/>
        <end position="246"/>
    </location>
</feature>
<dbReference type="EMBL" id="WOCE01000014">
    <property type="protein sequence ID" value="KAE9600346.1"/>
    <property type="molecule type" value="Genomic_DNA"/>
</dbReference>
<dbReference type="InterPro" id="IPR002528">
    <property type="entry name" value="MATE_fam"/>
</dbReference>
<evidence type="ECO:0000256" key="6">
    <source>
        <dbReference type="RuleBase" id="RU004914"/>
    </source>
</evidence>
<protein>
    <recommendedName>
        <fullName evidence="6">Protein DETOXIFICATION</fullName>
    </recommendedName>
    <alternativeName>
        <fullName evidence="6">Multidrug and toxic compound extrusion protein</fullName>
    </alternativeName>
</protein>